<dbReference type="AlphaFoldDB" id="A0AAP0C662"/>
<sequence>MQGVTVRWVGQSFTLHRCSASSSEKKIRTQRTKDERRAMAEAFIKKYQGSNEGNFPSHNLTHKEVGGSFYTILEIVRDIIQENKVWGTENPSSKILNLEYYLYKEEDNGLFLDVQGNIFVSTVVNEKDQVLHEVVSSMEDH</sequence>
<dbReference type="EMBL" id="JBBWWQ010000001">
    <property type="protein sequence ID" value="KAK8958044.1"/>
    <property type="molecule type" value="Genomic_DNA"/>
</dbReference>
<evidence type="ECO:0000313" key="3">
    <source>
        <dbReference type="Proteomes" id="UP001418222"/>
    </source>
</evidence>
<comment type="caution">
    <text evidence="2">The sequence shown here is derived from an EMBL/GenBank/DDBJ whole genome shotgun (WGS) entry which is preliminary data.</text>
</comment>
<name>A0AAP0C662_9ASPA</name>
<gene>
    <name evidence="2" type="ORF">KSP39_PZI001064</name>
</gene>
<dbReference type="PANTHER" id="PTHR34568">
    <property type="entry name" value="RRM DOMAIN-CONTAINING PROTEIN"/>
    <property type="match status" value="1"/>
</dbReference>
<proteinExistence type="predicted"/>
<dbReference type="InterPro" id="IPR058942">
    <property type="entry name" value="AT3G52170-like"/>
</dbReference>
<evidence type="ECO:0000313" key="2">
    <source>
        <dbReference type="EMBL" id="KAK8958044.1"/>
    </source>
</evidence>
<protein>
    <recommendedName>
        <fullName evidence="1">AT3G52170-like helix-turn-helix domain-containing protein</fullName>
    </recommendedName>
</protein>
<keyword evidence="3" id="KW-1185">Reference proteome</keyword>
<feature type="domain" description="AT3G52170-like helix-turn-helix" evidence="1">
    <location>
        <begin position="32"/>
        <end position="80"/>
    </location>
</feature>
<organism evidence="2 3">
    <name type="scientific">Platanthera zijinensis</name>
    <dbReference type="NCBI Taxonomy" id="2320716"/>
    <lineage>
        <taxon>Eukaryota</taxon>
        <taxon>Viridiplantae</taxon>
        <taxon>Streptophyta</taxon>
        <taxon>Embryophyta</taxon>
        <taxon>Tracheophyta</taxon>
        <taxon>Spermatophyta</taxon>
        <taxon>Magnoliopsida</taxon>
        <taxon>Liliopsida</taxon>
        <taxon>Asparagales</taxon>
        <taxon>Orchidaceae</taxon>
        <taxon>Orchidoideae</taxon>
        <taxon>Orchideae</taxon>
        <taxon>Orchidinae</taxon>
        <taxon>Platanthera</taxon>
    </lineage>
</organism>
<dbReference type="InterPro" id="IPR058941">
    <property type="entry name" value="HTH_AT3G52170-like"/>
</dbReference>
<accession>A0AAP0C662</accession>
<dbReference type="Pfam" id="PF25896">
    <property type="entry name" value="HTH_AT3G52170"/>
    <property type="match status" value="1"/>
</dbReference>
<dbReference type="Proteomes" id="UP001418222">
    <property type="component" value="Unassembled WGS sequence"/>
</dbReference>
<reference evidence="2 3" key="1">
    <citation type="journal article" date="2022" name="Nat. Plants">
        <title>Genomes of leafy and leafless Platanthera orchids illuminate the evolution of mycoheterotrophy.</title>
        <authorList>
            <person name="Li M.H."/>
            <person name="Liu K.W."/>
            <person name="Li Z."/>
            <person name="Lu H.C."/>
            <person name="Ye Q.L."/>
            <person name="Zhang D."/>
            <person name="Wang J.Y."/>
            <person name="Li Y.F."/>
            <person name="Zhong Z.M."/>
            <person name="Liu X."/>
            <person name="Yu X."/>
            <person name="Liu D.K."/>
            <person name="Tu X.D."/>
            <person name="Liu B."/>
            <person name="Hao Y."/>
            <person name="Liao X.Y."/>
            <person name="Jiang Y.T."/>
            <person name="Sun W.H."/>
            <person name="Chen J."/>
            <person name="Chen Y.Q."/>
            <person name="Ai Y."/>
            <person name="Zhai J.W."/>
            <person name="Wu S.S."/>
            <person name="Zhou Z."/>
            <person name="Hsiao Y.Y."/>
            <person name="Wu W.L."/>
            <person name="Chen Y.Y."/>
            <person name="Lin Y.F."/>
            <person name="Hsu J.L."/>
            <person name="Li C.Y."/>
            <person name="Wang Z.W."/>
            <person name="Zhao X."/>
            <person name="Zhong W.Y."/>
            <person name="Ma X.K."/>
            <person name="Ma L."/>
            <person name="Huang J."/>
            <person name="Chen G.Z."/>
            <person name="Huang M.Z."/>
            <person name="Huang L."/>
            <person name="Peng D.H."/>
            <person name="Luo Y.B."/>
            <person name="Zou S.Q."/>
            <person name="Chen S.P."/>
            <person name="Lan S."/>
            <person name="Tsai W.C."/>
            <person name="Van de Peer Y."/>
            <person name="Liu Z.J."/>
        </authorList>
    </citation>
    <scope>NUCLEOTIDE SEQUENCE [LARGE SCALE GENOMIC DNA]</scope>
    <source>
        <strain evidence="2">Lor287</strain>
    </source>
</reference>
<dbReference type="PANTHER" id="PTHR34568:SF1">
    <property type="entry name" value="DNA BINDING PROTEIN"/>
    <property type="match status" value="1"/>
</dbReference>
<evidence type="ECO:0000259" key="1">
    <source>
        <dbReference type="Pfam" id="PF25896"/>
    </source>
</evidence>